<keyword evidence="5" id="KW-1185">Reference proteome</keyword>
<feature type="signal peptide" evidence="2">
    <location>
        <begin position="1"/>
        <end position="33"/>
    </location>
</feature>
<sequence>MSPPPPAVPAVRSWESMALDLLVLVLFHLPCIADRASFAAVCRHWRSIRRLTSFHGGAAGSDRSRGSFSDPRASEARSPPCSASCLAQLTGSVSRPTSRARTCADPTLAAAAHVPGGGNNMAANLFSREKVPLPSEQQLIRPGTLCPPGFHLEGHPMFQMRCQLEEDVLIRAITFVSAAPSSAARCVAVAAAMTCGHRPGIALCRLQIDGHGTPRWTVPKSAVLYGIEDVVYFEGGVVPGFHFINNKEDISVARTSDVRALHGYWSKVQGQEDDDVFSTLPDSVYIIRYLVVSRGRLLMVRRYFTWSGSDVHQTLLFRVFECQIKLNHHGFEIYSWAELERLDGRALFLGRGCSRACELPQNSGIREGRIYFIDDVGCNESLKMQDSSRYNCMDMGVYSMQEPESPCLIAPTLHPGSCSSLFGAHKIVACIKHEGELEIKLFENLEELRAYVGDRTVEVEIKGTVQRFMLEPSSKCPPASNLVFPLSLSL</sequence>
<dbReference type="EMBL" id="CM029046">
    <property type="protein sequence ID" value="KAG2589140.1"/>
    <property type="molecule type" value="Genomic_DNA"/>
</dbReference>
<proteinExistence type="predicted"/>
<name>A0A8T0RUL0_PANVG</name>
<dbReference type="PANTHER" id="PTHR33110">
    <property type="entry name" value="F-BOX/KELCH-REPEAT PROTEIN-RELATED"/>
    <property type="match status" value="1"/>
</dbReference>
<dbReference type="InterPro" id="IPR005174">
    <property type="entry name" value="KIB1-4_b-propeller"/>
</dbReference>
<evidence type="ECO:0000313" key="5">
    <source>
        <dbReference type="Proteomes" id="UP000823388"/>
    </source>
</evidence>
<comment type="caution">
    <text evidence="4">The sequence shown here is derived from an EMBL/GenBank/DDBJ whole genome shotgun (WGS) entry which is preliminary data.</text>
</comment>
<dbReference type="Proteomes" id="UP000823388">
    <property type="component" value="Chromosome 5N"/>
</dbReference>
<evidence type="ECO:0000256" key="2">
    <source>
        <dbReference type="SAM" id="SignalP"/>
    </source>
</evidence>
<reference evidence="4" key="1">
    <citation type="submission" date="2020-05" db="EMBL/GenBank/DDBJ databases">
        <title>WGS assembly of Panicum virgatum.</title>
        <authorList>
            <person name="Lovell J.T."/>
            <person name="Jenkins J."/>
            <person name="Shu S."/>
            <person name="Juenger T.E."/>
            <person name="Schmutz J."/>
        </authorList>
    </citation>
    <scope>NUCLEOTIDE SEQUENCE</scope>
    <source>
        <strain evidence="4">AP13</strain>
    </source>
</reference>
<dbReference type="AlphaFoldDB" id="A0A8T0RUL0"/>
<evidence type="ECO:0000259" key="3">
    <source>
        <dbReference type="Pfam" id="PF03478"/>
    </source>
</evidence>
<gene>
    <name evidence="4" type="ORF">PVAP13_5NG225600</name>
</gene>
<feature type="chain" id="PRO_5035909029" description="KIB1-4 beta-propeller domain-containing protein" evidence="2">
    <location>
        <begin position="34"/>
        <end position="490"/>
    </location>
</feature>
<dbReference type="Pfam" id="PF03478">
    <property type="entry name" value="Beta-prop_KIB1-4"/>
    <property type="match status" value="1"/>
</dbReference>
<protein>
    <recommendedName>
        <fullName evidence="3">KIB1-4 beta-propeller domain-containing protein</fullName>
    </recommendedName>
</protein>
<dbReference type="CDD" id="cd09917">
    <property type="entry name" value="F-box_SF"/>
    <property type="match status" value="1"/>
</dbReference>
<evidence type="ECO:0000256" key="1">
    <source>
        <dbReference type="SAM" id="MobiDB-lite"/>
    </source>
</evidence>
<feature type="region of interest" description="Disordered" evidence="1">
    <location>
        <begin position="56"/>
        <end position="81"/>
    </location>
</feature>
<feature type="domain" description="KIB1-4 beta-propeller" evidence="3">
    <location>
        <begin position="123"/>
        <end position="399"/>
    </location>
</feature>
<keyword evidence="2" id="KW-0732">Signal</keyword>
<evidence type="ECO:0000313" key="4">
    <source>
        <dbReference type="EMBL" id="KAG2589140.1"/>
    </source>
</evidence>
<dbReference type="PANTHER" id="PTHR33110:SF71">
    <property type="entry name" value="F-BOX_KELCH-REPEAT PROTEIN"/>
    <property type="match status" value="1"/>
</dbReference>
<accession>A0A8T0RUL0</accession>
<organism evidence="4 5">
    <name type="scientific">Panicum virgatum</name>
    <name type="common">Blackwell switchgrass</name>
    <dbReference type="NCBI Taxonomy" id="38727"/>
    <lineage>
        <taxon>Eukaryota</taxon>
        <taxon>Viridiplantae</taxon>
        <taxon>Streptophyta</taxon>
        <taxon>Embryophyta</taxon>
        <taxon>Tracheophyta</taxon>
        <taxon>Spermatophyta</taxon>
        <taxon>Magnoliopsida</taxon>
        <taxon>Liliopsida</taxon>
        <taxon>Poales</taxon>
        <taxon>Poaceae</taxon>
        <taxon>PACMAD clade</taxon>
        <taxon>Panicoideae</taxon>
        <taxon>Panicodae</taxon>
        <taxon>Paniceae</taxon>
        <taxon>Panicinae</taxon>
        <taxon>Panicum</taxon>
        <taxon>Panicum sect. Hiantes</taxon>
    </lineage>
</organism>